<evidence type="ECO:0000256" key="2">
    <source>
        <dbReference type="ARBA" id="ARBA00022806"/>
    </source>
</evidence>
<accession>A0A9E6XVT0</accession>
<dbReference type="KEGG" id="sbae:DSM104329_01730"/>
<dbReference type="Pfam" id="PF12705">
    <property type="entry name" value="PDDEXK_1"/>
    <property type="match status" value="1"/>
</dbReference>
<protein>
    <recommendedName>
        <fullName evidence="4">PD-(D/E)XK endonuclease-like domain-containing protein</fullName>
    </recommendedName>
</protein>
<feature type="domain" description="PD-(D/E)XK endonuclease-like" evidence="4">
    <location>
        <begin position="1"/>
        <end position="198"/>
    </location>
</feature>
<keyword evidence="1" id="KW-0227">DNA damage</keyword>
<dbReference type="EMBL" id="CP087164">
    <property type="protein sequence ID" value="UGS35343.1"/>
    <property type="molecule type" value="Genomic_DNA"/>
</dbReference>
<dbReference type="InterPro" id="IPR011604">
    <property type="entry name" value="PDDEXK-like_dom_sf"/>
</dbReference>
<dbReference type="Gene3D" id="3.90.320.10">
    <property type="match status" value="1"/>
</dbReference>
<name>A0A9E6XVT0_9ACTN</name>
<dbReference type="AlphaFoldDB" id="A0A9E6XVT0"/>
<dbReference type="GO" id="GO:0006281">
    <property type="term" value="P:DNA repair"/>
    <property type="evidence" value="ECO:0007669"/>
    <property type="project" value="UniProtKB-KW"/>
</dbReference>
<keyword evidence="2" id="KW-0347">Helicase</keyword>
<dbReference type="GO" id="GO:0004386">
    <property type="term" value="F:helicase activity"/>
    <property type="evidence" value="ECO:0007669"/>
    <property type="project" value="UniProtKB-KW"/>
</dbReference>
<sequence length="290" mass="31464">MHATLAALVEPGPPFDERSGSLTRTFESALTDLAGPRPVRRSRVAAARLTNVASRAVSLVVEAGEPVELRCEQLLESHAGRIKGILDLTIRSAVLHAVVDYKTGTVLDDEGALATHLQDQLALYGVLEEARTGHWPDRAVILRFGGAPVEWKVDRTRCEEVVQEALELRARYLDHLGSRPPASPAPSVYRHCSFAPRCEAFWDAFTDEWAAPLAVRGRVVWSERSAAGGLTVKLEEVEGVCEGHAAVQGLAEPEGREIKPGDTLALVGLWIDRDQNLNGGASTRIWVSAS</sequence>
<evidence type="ECO:0000259" key="4">
    <source>
        <dbReference type="Pfam" id="PF12705"/>
    </source>
</evidence>
<evidence type="ECO:0000256" key="3">
    <source>
        <dbReference type="ARBA" id="ARBA00023204"/>
    </source>
</evidence>
<evidence type="ECO:0000313" key="5">
    <source>
        <dbReference type="EMBL" id="UGS35343.1"/>
    </source>
</evidence>
<keyword evidence="2" id="KW-0378">Hydrolase</keyword>
<dbReference type="InterPro" id="IPR038726">
    <property type="entry name" value="PDDEXK_AddAB-type"/>
</dbReference>
<keyword evidence="2" id="KW-0547">Nucleotide-binding</keyword>
<proteinExistence type="predicted"/>
<keyword evidence="6" id="KW-1185">Reference proteome</keyword>
<organism evidence="5 6">
    <name type="scientific">Capillimicrobium parvum</name>
    <dbReference type="NCBI Taxonomy" id="2884022"/>
    <lineage>
        <taxon>Bacteria</taxon>
        <taxon>Bacillati</taxon>
        <taxon>Actinomycetota</taxon>
        <taxon>Thermoleophilia</taxon>
        <taxon>Solirubrobacterales</taxon>
        <taxon>Capillimicrobiaceae</taxon>
        <taxon>Capillimicrobium</taxon>
    </lineage>
</organism>
<keyword evidence="3" id="KW-0234">DNA repair</keyword>
<reference evidence="5" key="1">
    <citation type="journal article" date="2022" name="Int. J. Syst. Evol. Microbiol.">
        <title>Pseudomonas aegrilactucae sp. nov. and Pseudomonas morbosilactucae sp. nov., pathogens causing bacterial rot of lettuce in Japan.</title>
        <authorList>
            <person name="Sawada H."/>
            <person name="Fujikawa T."/>
            <person name="Satou M."/>
        </authorList>
    </citation>
    <scope>NUCLEOTIDE SEQUENCE</scope>
    <source>
        <strain evidence="5">0166_1</strain>
    </source>
</reference>
<evidence type="ECO:0000256" key="1">
    <source>
        <dbReference type="ARBA" id="ARBA00022763"/>
    </source>
</evidence>
<gene>
    <name evidence="5" type="ORF">DSM104329_01730</name>
</gene>
<evidence type="ECO:0000313" key="6">
    <source>
        <dbReference type="Proteomes" id="UP001162834"/>
    </source>
</evidence>
<keyword evidence="2" id="KW-0067">ATP-binding</keyword>
<dbReference type="Proteomes" id="UP001162834">
    <property type="component" value="Chromosome"/>
</dbReference>